<feature type="binding site" evidence="4">
    <location>
        <position position="149"/>
    </location>
    <ligand>
        <name>Zn(2+)</name>
        <dbReference type="ChEBI" id="CHEBI:29105"/>
    </ligand>
</feature>
<protein>
    <recommendedName>
        <fullName evidence="1">protein acetyllysine N-acetyltransferase</fullName>
        <ecNumber evidence="1">2.3.1.286</ecNumber>
    </recommendedName>
</protein>
<keyword evidence="3" id="KW-0520">NAD</keyword>
<dbReference type="InterPro" id="IPR026591">
    <property type="entry name" value="Sirtuin_cat_small_dom_sf"/>
</dbReference>
<evidence type="ECO:0000313" key="6">
    <source>
        <dbReference type="EMBL" id="QGT50698.1"/>
    </source>
</evidence>
<dbReference type="Gene3D" id="3.30.1600.10">
    <property type="entry name" value="SIR2/SIRT2 'Small Domain"/>
    <property type="match status" value="1"/>
</dbReference>
<proteinExistence type="predicted"/>
<keyword evidence="4" id="KW-0862">Zinc</keyword>
<dbReference type="PANTHER" id="PTHR11085:SF10">
    <property type="entry name" value="NAD-DEPENDENT PROTEIN DEACYLASE SIRTUIN-5, MITOCHONDRIAL-RELATED"/>
    <property type="match status" value="1"/>
</dbReference>
<keyword evidence="4" id="KW-0479">Metal-binding</keyword>
<evidence type="ECO:0000256" key="4">
    <source>
        <dbReference type="PROSITE-ProRule" id="PRU00236"/>
    </source>
</evidence>
<dbReference type="SUPFAM" id="SSF52467">
    <property type="entry name" value="DHS-like NAD/FAD-binding domain"/>
    <property type="match status" value="1"/>
</dbReference>
<accession>A0A650END0</accession>
<dbReference type="CDD" id="cd01407">
    <property type="entry name" value="SIR2-fam"/>
    <property type="match status" value="1"/>
</dbReference>
<organism evidence="6">
    <name type="scientific">uncultured Elusimicrobia bacterium</name>
    <dbReference type="NCBI Taxonomy" id="699876"/>
    <lineage>
        <taxon>Bacteria</taxon>
        <taxon>Pseudomonadati</taxon>
        <taxon>Elusimicrobiota</taxon>
        <taxon>Elusimicrobia</taxon>
        <taxon>environmental samples</taxon>
    </lineage>
</organism>
<feature type="binding site" evidence="4">
    <location>
        <position position="126"/>
    </location>
    <ligand>
        <name>Zn(2+)</name>
        <dbReference type="ChEBI" id="CHEBI:29105"/>
    </ligand>
</feature>
<dbReference type="GO" id="GO:0046872">
    <property type="term" value="F:metal ion binding"/>
    <property type="evidence" value="ECO:0007669"/>
    <property type="project" value="UniProtKB-KW"/>
</dbReference>
<dbReference type="EC" id="2.3.1.286" evidence="1"/>
<evidence type="ECO:0000256" key="1">
    <source>
        <dbReference type="ARBA" id="ARBA00012928"/>
    </source>
</evidence>
<evidence type="ECO:0000256" key="2">
    <source>
        <dbReference type="ARBA" id="ARBA00022679"/>
    </source>
</evidence>
<reference evidence="6" key="1">
    <citation type="journal article" date="2020" name="J. ISSAAS">
        <title>Lactobacilli and other gastrointestinal microbiota of Peromyscus leucopus, reservoir host for agents of Lyme disease and other zoonoses in North America.</title>
        <authorList>
            <person name="Milovic A."/>
            <person name="Bassam K."/>
            <person name="Shao H."/>
            <person name="Chatzistamou I."/>
            <person name="Tufts D.M."/>
            <person name="Diuk-Wasser M."/>
            <person name="Barbour A.G."/>
        </authorList>
    </citation>
    <scope>NUCLEOTIDE SEQUENCE</scope>
    <source>
        <strain evidence="6">LL30</strain>
    </source>
</reference>
<dbReference type="InterPro" id="IPR026590">
    <property type="entry name" value="Ssirtuin_cat_dom"/>
</dbReference>
<evidence type="ECO:0000256" key="3">
    <source>
        <dbReference type="ARBA" id="ARBA00023027"/>
    </source>
</evidence>
<dbReference type="AlphaFoldDB" id="A0A650END0"/>
<dbReference type="EMBL" id="MN577571">
    <property type="protein sequence ID" value="QGT50698.1"/>
    <property type="molecule type" value="Genomic_DNA"/>
</dbReference>
<dbReference type="InterPro" id="IPR029035">
    <property type="entry name" value="DHS-like_NAD/FAD-binding_dom"/>
</dbReference>
<dbReference type="Gene3D" id="3.40.50.1220">
    <property type="entry name" value="TPP-binding domain"/>
    <property type="match status" value="1"/>
</dbReference>
<feature type="active site" description="Proton acceptor" evidence="4">
    <location>
        <position position="118"/>
    </location>
</feature>
<evidence type="ECO:0000259" key="5">
    <source>
        <dbReference type="PROSITE" id="PS50305"/>
    </source>
</evidence>
<feature type="binding site" evidence="4">
    <location>
        <position position="147"/>
    </location>
    <ligand>
        <name>Zn(2+)</name>
        <dbReference type="ChEBI" id="CHEBI:29105"/>
    </ligand>
</feature>
<dbReference type="PROSITE" id="PS50305">
    <property type="entry name" value="SIRTUIN"/>
    <property type="match status" value="1"/>
</dbReference>
<dbReference type="Pfam" id="PF02146">
    <property type="entry name" value="SIR2"/>
    <property type="match status" value="1"/>
</dbReference>
<dbReference type="GO" id="GO:0017136">
    <property type="term" value="F:histone deacetylase activity, NAD-dependent"/>
    <property type="evidence" value="ECO:0007669"/>
    <property type="project" value="TreeGrafter"/>
</dbReference>
<dbReference type="PANTHER" id="PTHR11085">
    <property type="entry name" value="NAD-DEPENDENT PROTEIN DEACYLASE SIRTUIN-5, MITOCHONDRIAL-RELATED"/>
    <property type="match status" value="1"/>
</dbReference>
<dbReference type="InterPro" id="IPR050134">
    <property type="entry name" value="NAD-dep_sirtuin_deacylases"/>
</dbReference>
<keyword evidence="2" id="KW-0808">Transferase</keyword>
<feature type="binding site" evidence="4">
    <location>
        <position position="129"/>
    </location>
    <ligand>
        <name>Zn(2+)</name>
        <dbReference type="ChEBI" id="CHEBI:29105"/>
    </ligand>
</feature>
<feature type="domain" description="Deacetylase sirtuin-type" evidence="5">
    <location>
        <begin position="1"/>
        <end position="245"/>
    </location>
</feature>
<name>A0A650END0_9BACT</name>
<dbReference type="InterPro" id="IPR003000">
    <property type="entry name" value="Sirtuin"/>
</dbReference>
<gene>
    <name evidence="6" type="ORF">Elusimicrob1349_1680</name>
</gene>
<sequence length="247" mass="27272">MENIKTAAELIKNARYGVAFTGAGVSVESGIAPFTGVGGLWNQYDPKFIEINFFQMHPAESWREMKKIFFTDMEESVPNKAHEVISALEQKGFLKGVITQNIDGLHQKAGSKNVQEFHGTIHTLSCTGCGKKYSLDDIDLNEEPPYCICGGVLKPDFVFYGEGIPFMPYQKSVEMAQKTDLMIIVGTAGQVMPACSLPLAAKEHGAKIIEVNPQPSAFTGTVTDLYFPVKATEFFSKLEEELLSRFK</sequence>
<dbReference type="GO" id="GO:0070403">
    <property type="term" value="F:NAD+ binding"/>
    <property type="evidence" value="ECO:0007669"/>
    <property type="project" value="InterPro"/>
</dbReference>